<sequence>MAYYRRAIGDPVEARVTHQLYDAAGRLTQQRDPRLFALLQSGTSVPTNLSTFHDLSGQTLCSDSVDAGWQLDLSGAGGPACESWDQRGWHRRTEHDSLLRPVAIHEYCFEETERCAERIIWASSSPENALHNRCGQPVRHDDPAGSRWLPEYGLTGAVLAEDRRFLDSLEPPDWPVTEAERNSLLEPGDGSRSAWHFAATGEALSQTDVKGHVRHFAHDRAGQLREVRLQRSEQTTAETPVSGIEYNASGQVQQELTGNGMRTFSSYDPADGHLLSLANQDPGGVFLQNLSYRHDPAGNITQIADAALPIQYFANQRIEPVRHFAYDTLYQLIEASGWESAKPSLGPALPVWQPFGPLDASRWCNYSETYHYDEAGNLLQRVHQGAVDDTLNMQVAPHSNRSIKIRPGANLDELFDARGNLLELQPGQRLQWNGRSQLTQITQVSRADGNDDLERYVYDNEGQRLRKWRTAAAKSVTHAGEVRYLPGIELHTDSATGERLQVVSVQAGRCSVRLLHWDSPPPNGVDNDQLRYCFDDHLGSSAIEVDAQAKPISQEVYYPFGGTAWLAGQHEVETSYKTIRYSGKERDTTGLYYYGARYYAPWLQRWLNPDPAGEVDGLNFFRFVRNSPANFVDVQGHFPVLRKFFDYRLETRTGIRHLITQRGLKSFGKKSPEVSRLLNEGLKKAKDEVTRTLFELRENKHDTNSYDNFFGKQTEDGVVQLEDHYQSILSNIERIQKKPEKFVFFRDDEGKRSKASAFIYHEDRRHKVYINSTFIDSATVGDIAHVLVHEFSHQNVAGKATKDYWYLYSSFGDVADRTDDRSTWDDQNQTASRATAITLAGVYPNEIHPKIQHNFIEEAGGANIEEAARRFRADPSLRSRMALRNADNIAGFVFSDRRRTSQISDDGWPL</sequence>
<organism evidence="3 4">
    <name type="scientific">Pseudomonas fluorescens</name>
    <dbReference type="NCBI Taxonomy" id="294"/>
    <lineage>
        <taxon>Bacteria</taxon>
        <taxon>Pseudomonadati</taxon>
        <taxon>Pseudomonadota</taxon>
        <taxon>Gammaproteobacteria</taxon>
        <taxon>Pseudomonadales</taxon>
        <taxon>Pseudomonadaceae</taxon>
        <taxon>Pseudomonas</taxon>
    </lineage>
</organism>
<evidence type="ECO:0000259" key="2">
    <source>
        <dbReference type="Pfam" id="PF14521"/>
    </source>
</evidence>
<evidence type="ECO:0000256" key="1">
    <source>
        <dbReference type="SAM" id="Coils"/>
    </source>
</evidence>
<dbReference type="PANTHER" id="PTHR32305:SF15">
    <property type="entry name" value="PROTEIN RHSA-RELATED"/>
    <property type="match status" value="1"/>
</dbReference>
<accession>A0A5E7PL87</accession>
<gene>
    <name evidence="3" type="ORF">PS862_05334</name>
</gene>
<dbReference type="PANTHER" id="PTHR32305">
    <property type="match status" value="1"/>
</dbReference>
<dbReference type="SUPFAM" id="SSF55486">
    <property type="entry name" value="Metalloproteases ('zincins'), catalytic domain"/>
    <property type="match status" value="1"/>
</dbReference>
<proteinExistence type="predicted"/>
<dbReference type="InterPro" id="IPR024079">
    <property type="entry name" value="MetalloPept_cat_dom_sf"/>
</dbReference>
<evidence type="ECO:0000313" key="4">
    <source>
        <dbReference type="Proteomes" id="UP000385207"/>
    </source>
</evidence>
<evidence type="ECO:0000313" key="3">
    <source>
        <dbReference type="EMBL" id="VVP49870.1"/>
    </source>
</evidence>
<feature type="domain" description="Lysine-specific metallo-endopeptidase" evidence="2">
    <location>
        <begin position="697"/>
        <end position="817"/>
    </location>
</feature>
<reference evidence="3 4" key="1">
    <citation type="submission" date="2019-09" db="EMBL/GenBank/DDBJ databases">
        <authorList>
            <person name="Chandra G."/>
            <person name="Truman W A."/>
        </authorList>
    </citation>
    <scope>NUCLEOTIDE SEQUENCE [LARGE SCALE GENOMIC DNA]</scope>
    <source>
        <strain evidence="3">PS862</strain>
    </source>
</reference>
<feature type="coiled-coil region" evidence="1">
    <location>
        <begin position="679"/>
        <end position="738"/>
    </location>
</feature>
<dbReference type="Gene3D" id="2.180.10.10">
    <property type="entry name" value="RHS repeat-associated core"/>
    <property type="match status" value="1"/>
</dbReference>
<dbReference type="InterPro" id="IPR050708">
    <property type="entry name" value="T6SS_VgrG/RHS"/>
</dbReference>
<dbReference type="EMBL" id="CABVII010000034">
    <property type="protein sequence ID" value="VVP49870.1"/>
    <property type="molecule type" value="Genomic_DNA"/>
</dbReference>
<dbReference type="Gene3D" id="3.40.390.10">
    <property type="entry name" value="Collagenase (Catalytic Domain)"/>
    <property type="match status" value="1"/>
</dbReference>
<dbReference type="InterPro" id="IPR022385">
    <property type="entry name" value="Rhs_assc_core"/>
</dbReference>
<dbReference type="NCBIfam" id="TIGR03696">
    <property type="entry name" value="Rhs_assc_core"/>
    <property type="match status" value="1"/>
</dbReference>
<keyword evidence="1" id="KW-0175">Coiled coil</keyword>
<dbReference type="AlphaFoldDB" id="A0A5E7PL87"/>
<dbReference type="Pfam" id="PF14521">
    <property type="entry name" value="Aspzincin_M35"/>
    <property type="match status" value="1"/>
</dbReference>
<dbReference type="InterPro" id="IPR029463">
    <property type="entry name" value="Lys_MEP"/>
</dbReference>
<protein>
    <recommendedName>
        <fullName evidence="2">Lysine-specific metallo-endopeptidase domain-containing protein</fullName>
    </recommendedName>
</protein>
<dbReference type="Proteomes" id="UP000385207">
    <property type="component" value="Unassembled WGS sequence"/>
</dbReference>
<name>A0A5E7PL87_PSEFL</name>
<dbReference type="GO" id="GO:0004222">
    <property type="term" value="F:metalloendopeptidase activity"/>
    <property type="evidence" value="ECO:0007669"/>
    <property type="project" value="InterPro"/>
</dbReference>